<sequence length="131" mass="14228">MSDPDYTDRQRHLRNIVVMALADGSIGQREVEWVADRCVELGLGQDDLQDALAYGLADDAALELPPDDISREALLADLISMMAADGHLAESEKRLFALAAARMNIVGERLDQIITSVISESDSPGSKDDSE</sequence>
<reference evidence="1 2" key="1">
    <citation type="submission" date="2019-02" db="EMBL/GenBank/DDBJ databases">
        <title>Deep-cultivation of Planctomycetes and their phenomic and genomic characterization uncovers novel biology.</title>
        <authorList>
            <person name="Wiegand S."/>
            <person name="Jogler M."/>
            <person name="Boedeker C."/>
            <person name="Pinto D."/>
            <person name="Vollmers J."/>
            <person name="Rivas-Marin E."/>
            <person name="Kohn T."/>
            <person name="Peeters S.H."/>
            <person name="Heuer A."/>
            <person name="Rast P."/>
            <person name="Oberbeckmann S."/>
            <person name="Bunk B."/>
            <person name="Jeske O."/>
            <person name="Meyerdierks A."/>
            <person name="Storesund J.E."/>
            <person name="Kallscheuer N."/>
            <person name="Luecker S."/>
            <person name="Lage O.M."/>
            <person name="Pohl T."/>
            <person name="Merkel B.J."/>
            <person name="Hornburger P."/>
            <person name="Mueller R.-W."/>
            <person name="Bruemmer F."/>
            <person name="Labrenz M."/>
            <person name="Spormann A.M."/>
            <person name="Op Den Camp H."/>
            <person name="Overmann J."/>
            <person name="Amann R."/>
            <person name="Jetten M.S.M."/>
            <person name="Mascher T."/>
            <person name="Medema M.H."/>
            <person name="Devos D.P."/>
            <person name="Kaster A.-K."/>
            <person name="Ovreas L."/>
            <person name="Rohde M."/>
            <person name="Galperin M.Y."/>
            <person name="Jogler C."/>
        </authorList>
    </citation>
    <scope>NUCLEOTIDE SEQUENCE [LARGE SCALE GENOMIC DNA]</scope>
    <source>
        <strain evidence="1 2">CA85</strain>
    </source>
</reference>
<dbReference type="RefSeq" id="WP_146389136.1">
    <property type="nucleotide sequence ID" value="NZ_SJPK01000001.1"/>
</dbReference>
<dbReference type="OrthoDB" id="272329at2"/>
<name>A0A5C5YIV6_9BACT</name>
<keyword evidence="2" id="KW-1185">Reference proteome</keyword>
<proteinExistence type="predicted"/>
<gene>
    <name evidence="1" type="ORF">CA85_00820</name>
</gene>
<dbReference type="InterPro" id="IPR029024">
    <property type="entry name" value="TerB-like"/>
</dbReference>
<dbReference type="Proteomes" id="UP000318053">
    <property type="component" value="Unassembled WGS sequence"/>
</dbReference>
<protein>
    <submittedName>
        <fullName evidence="1">Tellurite resistance protein TerB</fullName>
    </submittedName>
</protein>
<comment type="caution">
    <text evidence="1">The sequence shown here is derived from an EMBL/GenBank/DDBJ whole genome shotgun (WGS) entry which is preliminary data.</text>
</comment>
<dbReference type="SUPFAM" id="SSF158682">
    <property type="entry name" value="TerB-like"/>
    <property type="match status" value="1"/>
</dbReference>
<organism evidence="1 2">
    <name type="scientific">Allorhodopirellula solitaria</name>
    <dbReference type="NCBI Taxonomy" id="2527987"/>
    <lineage>
        <taxon>Bacteria</taxon>
        <taxon>Pseudomonadati</taxon>
        <taxon>Planctomycetota</taxon>
        <taxon>Planctomycetia</taxon>
        <taxon>Pirellulales</taxon>
        <taxon>Pirellulaceae</taxon>
        <taxon>Allorhodopirellula</taxon>
    </lineage>
</organism>
<evidence type="ECO:0000313" key="2">
    <source>
        <dbReference type="Proteomes" id="UP000318053"/>
    </source>
</evidence>
<dbReference type="AlphaFoldDB" id="A0A5C5YIV6"/>
<accession>A0A5C5YIV6</accession>
<dbReference type="Gene3D" id="1.10.3680.10">
    <property type="entry name" value="TerB-like"/>
    <property type="match status" value="1"/>
</dbReference>
<dbReference type="EMBL" id="SJPK01000001">
    <property type="protein sequence ID" value="TWT74797.1"/>
    <property type="molecule type" value="Genomic_DNA"/>
</dbReference>
<evidence type="ECO:0000313" key="1">
    <source>
        <dbReference type="EMBL" id="TWT74797.1"/>
    </source>
</evidence>